<dbReference type="PANTHER" id="PTHR46103">
    <property type="entry name" value="RRNA METHYLTRANSFERASE 1, MITOCHONDRIAL"/>
    <property type="match status" value="1"/>
</dbReference>
<dbReference type="SUPFAM" id="SSF55315">
    <property type="entry name" value="L30e-like"/>
    <property type="match status" value="1"/>
</dbReference>
<proteinExistence type="inferred from homology"/>
<comment type="caution">
    <text evidence="12">The sequence shown here is derived from an EMBL/GenBank/DDBJ whole genome shotgun (WGS) entry which is preliminary data.</text>
</comment>
<feature type="compositionally biased region" description="Basic and acidic residues" evidence="10">
    <location>
        <begin position="123"/>
        <end position="140"/>
    </location>
</feature>
<dbReference type="FunFam" id="3.30.1330.30:FF:000035">
    <property type="entry name" value="TrmH family RNA methyltransferase"/>
    <property type="match status" value="1"/>
</dbReference>
<dbReference type="GO" id="GO:0016435">
    <property type="term" value="F:rRNA (guanine) methyltransferase activity"/>
    <property type="evidence" value="ECO:0007669"/>
    <property type="project" value="TreeGrafter"/>
</dbReference>
<protein>
    <recommendedName>
        <fullName evidence="9">rRNA methyltransferase 1, mitochondrial</fullName>
    </recommendedName>
</protein>
<feature type="region of interest" description="Disordered" evidence="10">
    <location>
        <begin position="161"/>
        <end position="206"/>
    </location>
</feature>
<evidence type="ECO:0000256" key="10">
    <source>
        <dbReference type="SAM" id="MobiDB-lite"/>
    </source>
</evidence>
<dbReference type="Proteomes" id="UP001146351">
    <property type="component" value="Unassembled WGS sequence"/>
</dbReference>
<dbReference type="SMART" id="SM00967">
    <property type="entry name" value="SpoU_sub_bind"/>
    <property type="match status" value="1"/>
</dbReference>
<evidence type="ECO:0000256" key="4">
    <source>
        <dbReference type="ARBA" id="ARBA00022603"/>
    </source>
</evidence>
<dbReference type="InterPro" id="IPR001537">
    <property type="entry name" value="SpoU_MeTrfase"/>
</dbReference>
<evidence type="ECO:0000256" key="1">
    <source>
        <dbReference type="ARBA" id="ARBA00004173"/>
    </source>
</evidence>
<name>A0A9W9LR80_9EURO</name>
<dbReference type="InterPro" id="IPR029026">
    <property type="entry name" value="tRNA_m1G_MTases_N"/>
</dbReference>
<dbReference type="InterPro" id="IPR047261">
    <property type="entry name" value="MRM1_MeTrfase_dom"/>
</dbReference>
<feature type="compositionally biased region" description="Basic residues" evidence="10">
    <location>
        <begin position="186"/>
        <end position="199"/>
    </location>
</feature>
<organism evidence="12 13">
    <name type="scientific">Penicillium capsulatum</name>
    <dbReference type="NCBI Taxonomy" id="69766"/>
    <lineage>
        <taxon>Eukaryota</taxon>
        <taxon>Fungi</taxon>
        <taxon>Dikarya</taxon>
        <taxon>Ascomycota</taxon>
        <taxon>Pezizomycotina</taxon>
        <taxon>Eurotiomycetes</taxon>
        <taxon>Eurotiomycetidae</taxon>
        <taxon>Eurotiales</taxon>
        <taxon>Aspergillaceae</taxon>
        <taxon>Penicillium</taxon>
    </lineage>
</organism>
<evidence type="ECO:0000256" key="5">
    <source>
        <dbReference type="ARBA" id="ARBA00022679"/>
    </source>
</evidence>
<dbReference type="GO" id="GO:0005739">
    <property type="term" value="C:mitochondrion"/>
    <property type="evidence" value="ECO:0007669"/>
    <property type="project" value="UniProtKB-SubCell"/>
</dbReference>
<evidence type="ECO:0000256" key="3">
    <source>
        <dbReference type="ARBA" id="ARBA00022552"/>
    </source>
</evidence>
<dbReference type="EMBL" id="JAPQKO010000003">
    <property type="protein sequence ID" value="KAJ5172932.1"/>
    <property type="molecule type" value="Genomic_DNA"/>
</dbReference>
<reference evidence="12" key="1">
    <citation type="submission" date="2022-11" db="EMBL/GenBank/DDBJ databases">
        <authorList>
            <person name="Petersen C."/>
        </authorList>
    </citation>
    <scope>NUCLEOTIDE SEQUENCE</scope>
    <source>
        <strain evidence="12">IBT 21917</strain>
    </source>
</reference>
<keyword evidence="4 12" id="KW-0489">Methyltransferase</keyword>
<evidence type="ECO:0000313" key="13">
    <source>
        <dbReference type="Proteomes" id="UP001146351"/>
    </source>
</evidence>
<dbReference type="OrthoDB" id="270651at2759"/>
<sequence length="549" mass="60680">MTEDLETKMMRSSLSSMGLRGPMLLHLRPFSCVAVRQASLNSAISRGIRRSLPARIPRGAAGAIDDHRRPQREERQSQWRTDGRSSPNSGATEHATGRGIRRSPPPWARTAGKAPNLSNDAQGPRRDDRPARPVVDDRKWEAKRNRGGFDEDEFIRTGNFRGLPREHRNHGQSKLKQANYAETPRMPRKKPLSARTPHHRPTDAVPARVKENVKVPDSIPYTTPASEFIYGTSPVLSALRCSRRQIYKLYIYQPFSKPELGPNQITLRKLALSKNIEVKLVSAGWDRLLDKMSSGWPHQNCVLEVSPLPKLPVMCFKAYSDRTEDRFRVELAPQSREEAMVNGTNDLVEMHRGHRPGNRRYPVALLVDGIVDPGNLGAILRSAYFLGIDAVVFAGRNAAPLSPVTIKASCGAAENMAILHVRNEVDFIKRSKENGWRFYAADAPGAGVTYLDQLPPEGNSSSHGRLAEQSPCVLMMGSEATGLSAHIKSHADAIVSIPGARHSLELGVESDPARVDSLNVSVAAALLMHTFMQVPLAVSGRAKAQDKMW</sequence>
<dbReference type="InterPro" id="IPR013123">
    <property type="entry name" value="SpoU_subst-bd"/>
</dbReference>
<comment type="subcellular location">
    <subcellularLocation>
        <location evidence="1">Mitochondrion</location>
    </subcellularLocation>
</comment>
<evidence type="ECO:0000313" key="12">
    <source>
        <dbReference type="EMBL" id="KAJ5172932.1"/>
    </source>
</evidence>
<evidence type="ECO:0000259" key="11">
    <source>
        <dbReference type="SMART" id="SM00967"/>
    </source>
</evidence>
<evidence type="ECO:0000256" key="2">
    <source>
        <dbReference type="ARBA" id="ARBA00007228"/>
    </source>
</evidence>
<dbReference type="InterPro" id="IPR047182">
    <property type="entry name" value="MRM1"/>
</dbReference>
<keyword evidence="3" id="KW-0698">rRNA processing</keyword>
<gene>
    <name evidence="12" type="ORF">N7492_005525</name>
</gene>
<dbReference type="InterPro" id="IPR029028">
    <property type="entry name" value="Alpha/beta_knot_MTases"/>
</dbReference>
<feature type="compositionally biased region" description="Basic and acidic residues" evidence="10">
    <location>
        <begin position="64"/>
        <end position="83"/>
    </location>
</feature>
<keyword evidence="7" id="KW-0809">Transit peptide</keyword>
<dbReference type="GO" id="GO:0003723">
    <property type="term" value="F:RNA binding"/>
    <property type="evidence" value="ECO:0007669"/>
    <property type="project" value="InterPro"/>
</dbReference>
<dbReference type="CDD" id="cd18105">
    <property type="entry name" value="SpoU-like_MRM1"/>
    <property type="match status" value="1"/>
</dbReference>
<feature type="region of interest" description="Disordered" evidence="10">
    <location>
        <begin position="55"/>
        <end position="140"/>
    </location>
</feature>
<comment type="similarity">
    <text evidence="2">Belongs to the class IV-like SAM-binding methyltransferase superfamily. RNA methyltransferase TrmH family.</text>
</comment>
<evidence type="ECO:0000256" key="6">
    <source>
        <dbReference type="ARBA" id="ARBA00022691"/>
    </source>
</evidence>
<keyword evidence="6" id="KW-0949">S-adenosyl-L-methionine</keyword>
<evidence type="ECO:0000256" key="9">
    <source>
        <dbReference type="ARBA" id="ARBA00034881"/>
    </source>
</evidence>
<accession>A0A9W9LR80</accession>
<dbReference type="Pfam" id="PF00588">
    <property type="entry name" value="SpoU_methylase"/>
    <property type="match status" value="1"/>
</dbReference>
<dbReference type="InterPro" id="IPR029064">
    <property type="entry name" value="Ribosomal_eL30-like_sf"/>
</dbReference>
<dbReference type="SUPFAM" id="SSF75217">
    <property type="entry name" value="alpha/beta knot"/>
    <property type="match status" value="1"/>
</dbReference>
<keyword evidence="8" id="KW-0496">Mitochondrion</keyword>
<feature type="domain" description="RNA 2-O ribose methyltransferase substrate binding" evidence="11">
    <location>
        <begin position="228"/>
        <end position="311"/>
    </location>
</feature>
<dbReference type="AlphaFoldDB" id="A0A9W9LR80"/>
<keyword evidence="13" id="KW-1185">Reference proteome</keyword>
<keyword evidence="5" id="KW-0808">Transferase</keyword>
<dbReference type="Pfam" id="PF08032">
    <property type="entry name" value="SpoU_sub_bind"/>
    <property type="match status" value="1"/>
</dbReference>
<dbReference type="PANTHER" id="PTHR46103:SF1">
    <property type="entry name" value="RRNA METHYLTRANSFERASE 1, MITOCHONDRIAL"/>
    <property type="match status" value="1"/>
</dbReference>
<evidence type="ECO:0000256" key="8">
    <source>
        <dbReference type="ARBA" id="ARBA00023128"/>
    </source>
</evidence>
<evidence type="ECO:0000256" key="7">
    <source>
        <dbReference type="ARBA" id="ARBA00022946"/>
    </source>
</evidence>
<reference evidence="12" key="2">
    <citation type="journal article" date="2023" name="IMA Fungus">
        <title>Comparative genomic study of the Penicillium genus elucidates a diverse pangenome and 15 lateral gene transfer events.</title>
        <authorList>
            <person name="Petersen C."/>
            <person name="Sorensen T."/>
            <person name="Nielsen M.R."/>
            <person name="Sondergaard T.E."/>
            <person name="Sorensen J.L."/>
            <person name="Fitzpatrick D.A."/>
            <person name="Frisvad J.C."/>
            <person name="Nielsen K.L."/>
        </authorList>
    </citation>
    <scope>NUCLEOTIDE SEQUENCE</scope>
    <source>
        <strain evidence="12">IBT 21917</strain>
    </source>
</reference>
<dbReference type="Gene3D" id="3.40.1280.10">
    <property type="match status" value="1"/>
</dbReference>
<dbReference type="Gene3D" id="3.30.1330.30">
    <property type="match status" value="1"/>
</dbReference>